<keyword evidence="2" id="KW-0548">Nucleotidyltransferase</keyword>
<reference evidence="3" key="1">
    <citation type="journal article" date="2020" name="Nature">
        <title>Giant virus diversity and host interactions through global metagenomics.</title>
        <authorList>
            <person name="Schulz F."/>
            <person name="Roux S."/>
            <person name="Paez-Espino D."/>
            <person name="Jungbluth S."/>
            <person name="Walsh D.A."/>
            <person name="Denef V.J."/>
            <person name="McMahon K.D."/>
            <person name="Konstantinidis K.T."/>
            <person name="Eloe-Fadrosh E.A."/>
            <person name="Kyrpides N.C."/>
            <person name="Woyke T."/>
        </authorList>
    </citation>
    <scope>NUCLEOTIDE SEQUENCE</scope>
    <source>
        <strain evidence="3">GVMAG-S-1017745-26</strain>
    </source>
</reference>
<proteinExistence type="predicted"/>
<dbReference type="AlphaFoldDB" id="A0A6C0LX53"/>
<name>A0A6C0LX53_9ZZZZ</name>
<evidence type="ECO:0000256" key="1">
    <source>
        <dbReference type="ARBA" id="ARBA00022679"/>
    </source>
</evidence>
<evidence type="ECO:0000256" key="2">
    <source>
        <dbReference type="ARBA" id="ARBA00022695"/>
    </source>
</evidence>
<sequence length="247" mass="28594">MKILCCIPARFASTRLNGKLLFKINDKTVIQLVYEQVKKCELISDIIVVTDNDAIKKEIIKIGGKSVIVNDNCLNGTERIVNYLQQFNPETDIIVNVQGDEPFINPKNIDLCIQNYIDNTPDTRIKCSTLHYKMNVKNVGNRSRPKLVIDRYNNILYCSRNIIPSSKNGTINSNYQYLGHIGVFVFDKKYLMNEYLENNSRCQLEEDIEWLKILEDGYKINSVLVNDHERGIDTIRDYYYLTSKYGS</sequence>
<organism evidence="3">
    <name type="scientific">viral metagenome</name>
    <dbReference type="NCBI Taxonomy" id="1070528"/>
    <lineage>
        <taxon>unclassified sequences</taxon>
        <taxon>metagenomes</taxon>
        <taxon>organismal metagenomes</taxon>
    </lineage>
</organism>
<dbReference type="EMBL" id="MN740584">
    <property type="protein sequence ID" value="QHU35227.1"/>
    <property type="molecule type" value="Genomic_DNA"/>
</dbReference>
<dbReference type="PANTHER" id="PTHR42866:SF2">
    <property type="entry name" value="3-DEOXY-MANNO-OCTULOSONATE CYTIDYLYLTRANSFERASE, MITOCHONDRIAL"/>
    <property type="match status" value="1"/>
</dbReference>
<dbReference type="InterPro" id="IPR029044">
    <property type="entry name" value="Nucleotide-diphossugar_trans"/>
</dbReference>
<keyword evidence="1" id="KW-0808">Transferase</keyword>
<dbReference type="PANTHER" id="PTHR42866">
    <property type="entry name" value="3-DEOXY-MANNO-OCTULOSONATE CYTIDYLYLTRANSFERASE"/>
    <property type="match status" value="1"/>
</dbReference>
<dbReference type="InterPro" id="IPR003329">
    <property type="entry name" value="Cytidylyl_trans"/>
</dbReference>
<dbReference type="NCBIfam" id="NF003952">
    <property type="entry name" value="PRK05450.1-5"/>
    <property type="match status" value="1"/>
</dbReference>
<dbReference type="Pfam" id="PF02348">
    <property type="entry name" value="CTP_transf_3"/>
    <property type="match status" value="1"/>
</dbReference>
<dbReference type="Gene3D" id="3.90.550.10">
    <property type="entry name" value="Spore Coat Polysaccharide Biosynthesis Protein SpsA, Chain A"/>
    <property type="match status" value="1"/>
</dbReference>
<accession>A0A6C0LX53</accession>
<dbReference type="GO" id="GO:0008690">
    <property type="term" value="F:3-deoxy-manno-octulosonate cytidylyltransferase activity"/>
    <property type="evidence" value="ECO:0007669"/>
    <property type="project" value="TreeGrafter"/>
</dbReference>
<protein>
    <recommendedName>
        <fullName evidence="4">3-deoxy-manno-octulosonate cytidylyltransferase</fullName>
    </recommendedName>
</protein>
<dbReference type="GO" id="GO:0005829">
    <property type="term" value="C:cytosol"/>
    <property type="evidence" value="ECO:0007669"/>
    <property type="project" value="TreeGrafter"/>
</dbReference>
<dbReference type="SUPFAM" id="SSF53448">
    <property type="entry name" value="Nucleotide-diphospho-sugar transferases"/>
    <property type="match status" value="1"/>
</dbReference>
<evidence type="ECO:0000313" key="3">
    <source>
        <dbReference type="EMBL" id="QHU35227.1"/>
    </source>
</evidence>
<evidence type="ECO:0008006" key="4">
    <source>
        <dbReference type="Google" id="ProtNLM"/>
    </source>
</evidence>